<protein>
    <recommendedName>
        <fullName evidence="2">DUF6533 domain-containing protein</fullName>
    </recommendedName>
</protein>
<evidence type="ECO:0000256" key="1">
    <source>
        <dbReference type="SAM" id="Phobius"/>
    </source>
</evidence>
<dbReference type="InterPro" id="IPR045340">
    <property type="entry name" value="DUF6533"/>
</dbReference>
<dbReference type="AlphaFoldDB" id="A0AAW0E941"/>
<feature type="transmembrane region" description="Helical" evidence="1">
    <location>
        <begin position="26"/>
        <end position="48"/>
    </location>
</feature>
<gene>
    <name evidence="3" type="ORF">R3P38DRAFT_3341226</name>
</gene>
<keyword evidence="4" id="KW-1185">Reference proteome</keyword>
<organism evidence="3 4">
    <name type="scientific">Favolaschia claudopus</name>
    <dbReference type="NCBI Taxonomy" id="2862362"/>
    <lineage>
        <taxon>Eukaryota</taxon>
        <taxon>Fungi</taxon>
        <taxon>Dikarya</taxon>
        <taxon>Basidiomycota</taxon>
        <taxon>Agaricomycotina</taxon>
        <taxon>Agaricomycetes</taxon>
        <taxon>Agaricomycetidae</taxon>
        <taxon>Agaricales</taxon>
        <taxon>Marasmiineae</taxon>
        <taxon>Mycenaceae</taxon>
        <taxon>Favolaschia</taxon>
    </lineage>
</organism>
<feature type="transmembrane region" description="Helical" evidence="1">
    <location>
        <begin position="91"/>
        <end position="114"/>
    </location>
</feature>
<dbReference type="Pfam" id="PF20151">
    <property type="entry name" value="DUF6533"/>
    <property type="match status" value="1"/>
</dbReference>
<accession>A0AAW0E941</accession>
<reference evidence="3 4" key="1">
    <citation type="journal article" date="2024" name="J Genomics">
        <title>Draft genome sequencing and assembly of Favolaschia claudopus CIRM-BRFM 2984 isolated from oak limbs.</title>
        <authorList>
            <person name="Navarro D."/>
            <person name="Drula E."/>
            <person name="Chaduli D."/>
            <person name="Cazenave R."/>
            <person name="Ahrendt S."/>
            <person name="Wang J."/>
            <person name="Lipzen A."/>
            <person name="Daum C."/>
            <person name="Barry K."/>
            <person name="Grigoriev I.V."/>
            <person name="Favel A."/>
            <person name="Rosso M.N."/>
            <person name="Martin F."/>
        </authorList>
    </citation>
    <scope>NUCLEOTIDE SEQUENCE [LARGE SCALE GENOMIC DNA]</scope>
    <source>
        <strain evidence="3 4">CIRM-BRFM 2984</strain>
    </source>
</reference>
<keyword evidence="1" id="KW-0812">Transmembrane</keyword>
<keyword evidence="1" id="KW-1133">Transmembrane helix</keyword>
<feature type="transmembrane region" description="Helical" evidence="1">
    <location>
        <begin position="174"/>
        <end position="199"/>
    </location>
</feature>
<keyword evidence="1" id="KW-0472">Membrane</keyword>
<dbReference type="EMBL" id="JAWWNJ010000003">
    <property type="protein sequence ID" value="KAK7059615.1"/>
    <property type="molecule type" value="Genomic_DNA"/>
</dbReference>
<evidence type="ECO:0000313" key="3">
    <source>
        <dbReference type="EMBL" id="KAK7059615.1"/>
    </source>
</evidence>
<feature type="transmembrane region" description="Helical" evidence="1">
    <location>
        <begin position="220"/>
        <end position="240"/>
    </location>
</feature>
<proteinExistence type="predicted"/>
<feature type="transmembrane region" description="Helical" evidence="1">
    <location>
        <begin position="60"/>
        <end position="79"/>
    </location>
</feature>
<feature type="domain" description="DUF6533" evidence="2">
    <location>
        <begin position="26"/>
        <end position="71"/>
    </location>
</feature>
<comment type="caution">
    <text evidence="3">The sequence shown here is derived from an EMBL/GenBank/DDBJ whole genome shotgun (WGS) entry which is preliminary data.</text>
</comment>
<sequence>MGTMMNSSAPSPTDIDSAILLQQVKYMHVASITILAFDYLCTLNLEISLVWGGKRSLTKIFYMLARYPPFIDVPLVLWYELTPHIDTTECFPVYAAASWGTFFGIATAEALLVLRTYALMGCNARILTAFIVQYVTVAITTVIVLSIFLKSLRFGPPPLPVVPGCHLVQVDGSVILVVAFILVLFNETVLMICTLWVGIRRFRHSSSPLVKVLYRDGVSYFVLLFLISAGNLGVLIWGPVELVDLFKTFLRVMHSVLSTRIVLHVRAADGRQVEGGIASQPLREIKFRIPGTTTEYTIDSE</sequence>
<feature type="transmembrane region" description="Helical" evidence="1">
    <location>
        <begin position="126"/>
        <end position="149"/>
    </location>
</feature>
<evidence type="ECO:0000259" key="2">
    <source>
        <dbReference type="Pfam" id="PF20151"/>
    </source>
</evidence>
<evidence type="ECO:0000313" key="4">
    <source>
        <dbReference type="Proteomes" id="UP001362999"/>
    </source>
</evidence>
<name>A0AAW0E941_9AGAR</name>
<dbReference type="Proteomes" id="UP001362999">
    <property type="component" value="Unassembled WGS sequence"/>
</dbReference>